<dbReference type="InterPro" id="IPR011991">
    <property type="entry name" value="ArsR-like_HTH"/>
</dbReference>
<dbReference type="PROSITE" id="PS51118">
    <property type="entry name" value="HTH_HXLR"/>
    <property type="match status" value="1"/>
</dbReference>
<dbReference type="EMBL" id="CZDF01000158">
    <property type="protein sequence ID" value="CUR33540.1"/>
    <property type="molecule type" value="Genomic_DNA"/>
</dbReference>
<dbReference type="Pfam" id="PF01638">
    <property type="entry name" value="HxlR"/>
    <property type="match status" value="1"/>
</dbReference>
<protein>
    <recommendedName>
        <fullName evidence="4">HTH hxlR-type domain-containing protein</fullName>
    </recommendedName>
</protein>
<dbReference type="Proteomes" id="UP000184315">
    <property type="component" value="Unassembled WGS sequence"/>
</dbReference>
<sequence>MLQMNVTPCLEKPDFGSASSQNKNTCPIQYIVQIISSKWSVSILRELLIRNCRTHEFLEALPGISTKTLTIRLRELEKYGIIERKVYAEIPPHVEYSLTDKGRQLQPVLIALKQAGEQLLQQEPCHCSIKL</sequence>
<dbReference type="Gene3D" id="1.10.10.10">
    <property type="entry name" value="Winged helix-like DNA-binding domain superfamily/Winged helix DNA-binding domain"/>
    <property type="match status" value="1"/>
</dbReference>
<evidence type="ECO:0000259" key="4">
    <source>
        <dbReference type="PROSITE" id="PS51118"/>
    </source>
</evidence>
<dbReference type="PANTHER" id="PTHR33204">
    <property type="entry name" value="TRANSCRIPTIONAL REGULATOR, MARR FAMILY"/>
    <property type="match status" value="1"/>
</dbReference>
<organism evidence="5 6">
    <name type="scientific">Planktothrix tepida PCC 9214</name>
    <dbReference type="NCBI Taxonomy" id="671072"/>
    <lineage>
        <taxon>Bacteria</taxon>
        <taxon>Bacillati</taxon>
        <taxon>Cyanobacteriota</taxon>
        <taxon>Cyanophyceae</taxon>
        <taxon>Oscillatoriophycideae</taxon>
        <taxon>Oscillatoriales</taxon>
        <taxon>Microcoleaceae</taxon>
        <taxon>Planktothrix</taxon>
    </lineage>
</organism>
<evidence type="ECO:0000313" key="6">
    <source>
        <dbReference type="Proteomes" id="UP000184315"/>
    </source>
</evidence>
<dbReference type="CDD" id="cd00090">
    <property type="entry name" value="HTH_ARSR"/>
    <property type="match status" value="1"/>
</dbReference>
<evidence type="ECO:0000256" key="1">
    <source>
        <dbReference type="ARBA" id="ARBA00023015"/>
    </source>
</evidence>
<keyword evidence="6" id="KW-1185">Reference proteome</keyword>
<dbReference type="STRING" id="671072.PL9214520079"/>
<dbReference type="AlphaFoldDB" id="A0A1J1LNM8"/>
<evidence type="ECO:0000256" key="2">
    <source>
        <dbReference type="ARBA" id="ARBA00023125"/>
    </source>
</evidence>
<keyword evidence="1" id="KW-0805">Transcription regulation</keyword>
<evidence type="ECO:0000313" key="5">
    <source>
        <dbReference type="EMBL" id="CUR33540.1"/>
    </source>
</evidence>
<accession>A0A1J1LNM8</accession>
<keyword evidence="2" id="KW-0238">DNA-binding</keyword>
<dbReference type="InterPro" id="IPR002577">
    <property type="entry name" value="HTH_HxlR"/>
</dbReference>
<keyword evidence="3" id="KW-0804">Transcription</keyword>
<dbReference type="InterPro" id="IPR036388">
    <property type="entry name" value="WH-like_DNA-bd_sf"/>
</dbReference>
<dbReference type="SUPFAM" id="SSF46785">
    <property type="entry name" value="Winged helix' DNA-binding domain"/>
    <property type="match status" value="1"/>
</dbReference>
<dbReference type="GO" id="GO:0003677">
    <property type="term" value="F:DNA binding"/>
    <property type="evidence" value="ECO:0007669"/>
    <property type="project" value="UniProtKB-KW"/>
</dbReference>
<evidence type="ECO:0000256" key="3">
    <source>
        <dbReference type="ARBA" id="ARBA00023163"/>
    </source>
</evidence>
<reference evidence="6" key="1">
    <citation type="submission" date="2015-10" db="EMBL/GenBank/DDBJ databases">
        <authorList>
            <person name="Regsiter A."/>
            <person name="william w."/>
        </authorList>
    </citation>
    <scope>NUCLEOTIDE SEQUENCE [LARGE SCALE GENOMIC DNA]</scope>
</reference>
<dbReference type="PANTHER" id="PTHR33204:SF37">
    <property type="entry name" value="HTH-TYPE TRANSCRIPTIONAL REGULATOR YODB"/>
    <property type="match status" value="1"/>
</dbReference>
<gene>
    <name evidence="5" type="ORF">PL9214520079</name>
</gene>
<feature type="domain" description="HTH hxlR-type" evidence="4">
    <location>
        <begin position="26"/>
        <end position="124"/>
    </location>
</feature>
<name>A0A1J1LNM8_9CYAN</name>
<proteinExistence type="predicted"/>
<dbReference type="InterPro" id="IPR036390">
    <property type="entry name" value="WH_DNA-bd_sf"/>
</dbReference>